<dbReference type="InterPro" id="IPR028098">
    <property type="entry name" value="Glyco_trans_4-like_N"/>
</dbReference>
<dbReference type="Pfam" id="PF13439">
    <property type="entry name" value="Glyco_transf_4"/>
    <property type="match status" value="1"/>
</dbReference>
<feature type="domain" description="Glycosyl transferase family 1" evidence="3">
    <location>
        <begin position="187"/>
        <end position="351"/>
    </location>
</feature>
<keyword evidence="1" id="KW-0328">Glycosyltransferase</keyword>
<dbReference type="Proteomes" id="UP000614714">
    <property type="component" value="Unassembled WGS sequence"/>
</dbReference>
<evidence type="ECO:0000256" key="1">
    <source>
        <dbReference type="ARBA" id="ARBA00022676"/>
    </source>
</evidence>
<reference evidence="5 6" key="1">
    <citation type="submission" date="2020-12" db="EMBL/GenBank/DDBJ databases">
        <title>Geomonas sp. Red421, isolated from paddy soil.</title>
        <authorList>
            <person name="Xu Z."/>
            <person name="Zhang Z."/>
            <person name="Masuda Y."/>
            <person name="Itoh H."/>
            <person name="Senoo K."/>
        </authorList>
    </citation>
    <scope>NUCLEOTIDE SEQUENCE [LARGE SCALE GENOMIC DNA]</scope>
    <source>
        <strain evidence="5 6">Red421</strain>
    </source>
</reference>
<organism evidence="5 6">
    <name type="scientific">Geomonas anaerohicana</name>
    <dbReference type="NCBI Taxonomy" id="2798583"/>
    <lineage>
        <taxon>Bacteria</taxon>
        <taxon>Pseudomonadati</taxon>
        <taxon>Thermodesulfobacteriota</taxon>
        <taxon>Desulfuromonadia</taxon>
        <taxon>Geobacterales</taxon>
        <taxon>Geobacteraceae</taxon>
        <taxon>Geomonas</taxon>
    </lineage>
</organism>
<dbReference type="EMBL" id="JAEMHL010000008">
    <property type="protein sequence ID" value="MBJ6751582.1"/>
    <property type="molecule type" value="Genomic_DNA"/>
</dbReference>
<evidence type="ECO:0000256" key="2">
    <source>
        <dbReference type="ARBA" id="ARBA00022679"/>
    </source>
</evidence>
<protein>
    <submittedName>
        <fullName evidence="5">Glycosyltransferase family 4 protein</fullName>
    </submittedName>
</protein>
<feature type="domain" description="Glycosyltransferase subfamily 4-like N-terminal" evidence="4">
    <location>
        <begin position="15"/>
        <end position="178"/>
    </location>
</feature>
<dbReference type="PANTHER" id="PTHR12526:SF510">
    <property type="entry name" value="D-INOSITOL 3-PHOSPHATE GLYCOSYLTRANSFERASE"/>
    <property type="match status" value="1"/>
</dbReference>
<dbReference type="Gene3D" id="3.40.50.2000">
    <property type="entry name" value="Glycogen Phosphorylase B"/>
    <property type="match status" value="2"/>
</dbReference>
<dbReference type="InterPro" id="IPR001296">
    <property type="entry name" value="Glyco_trans_1"/>
</dbReference>
<evidence type="ECO:0000313" key="5">
    <source>
        <dbReference type="EMBL" id="MBJ6751582.1"/>
    </source>
</evidence>
<gene>
    <name evidence="5" type="ORF">JFN91_15310</name>
</gene>
<name>A0ABS0YH51_9BACT</name>
<dbReference type="RefSeq" id="WP_199390057.1">
    <property type="nucleotide sequence ID" value="NZ_JAEMHL010000008.1"/>
</dbReference>
<evidence type="ECO:0000259" key="3">
    <source>
        <dbReference type="Pfam" id="PF00534"/>
    </source>
</evidence>
<evidence type="ECO:0000259" key="4">
    <source>
        <dbReference type="Pfam" id="PF13439"/>
    </source>
</evidence>
<dbReference type="Pfam" id="PF00534">
    <property type="entry name" value="Glycos_transf_1"/>
    <property type="match status" value="1"/>
</dbReference>
<evidence type="ECO:0000313" key="6">
    <source>
        <dbReference type="Proteomes" id="UP000614714"/>
    </source>
</evidence>
<comment type="caution">
    <text evidence="5">The sequence shown here is derived from an EMBL/GenBank/DDBJ whole genome shotgun (WGS) entry which is preliminary data.</text>
</comment>
<keyword evidence="2" id="KW-0808">Transferase</keyword>
<dbReference type="SUPFAM" id="SSF53756">
    <property type="entry name" value="UDP-Glycosyltransferase/glycogen phosphorylase"/>
    <property type="match status" value="1"/>
</dbReference>
<dbReference type="PANTHER" id="PTHR12526">
    <property type="entry name" value="GLYCOSYLTRANSFERASE"/>
    <property type="match status" value="1"/>
</dbReference>
<accession>A0ABS0YH51</accession>
<keyword evidence="6" id="KW-1185">Reference proteome</keyword>
<dbReference type="CDD" id="cd03801">
    <property type="entry name" value="GT4_PimA-like"/>
    <property type="match status" value="1"/>
</dbReference>
<sequence>MKKILLISHYSGLHGAERALLTLCTGLSKEIEFLVVTPQRGDLNEELELLGIETKVIGLSRWIEYGTNLHKKEAPYRREVVEELVQLIKDANIDIVHTNTSIILEGALAAREARIPHVWHLHEFLDNHPSLTLPFPVYFTYKVIETLSDRVVVVSQALEQSVKRYVQPEKVQTIPNGVFHTRQTGDVRAELGLPEKSFVITNVGTSSKEKGSEALLEAAIRICNSLPDTVFLMVGPQADTALHEKLLQKVNDHCLTDRILYLGFRNDVPKILADTDIYVCASLTETFGLSLVEAMSFGNPVISTRCGGPEEIVDHNATGLLVEVDDVDQMVSAITKLYHSPSLRKAFGMAGLEKYSSQFTPETYLASFKALYWSLEKTAGQQDERLSKALLQLLEFDQYRGVAAITPTPYEVSAAERKLAEILNSMSWRVTAPLRAVGSFFPGVMSVLRKMSKSK</sequence>
<proteinExistence type="predicted"/>